<dbReference type="PANTHER" id="PTHR46224">
    <property type="entry name" value="ANKYRIN REPEAT FAMILY PROTEIN"/>
    <property type="match status" value="1"/>
</dbReference>
<feature type="repeat" description="ANK" evidence="1">
    <location>
        <begin position="104"/>
        <end position="136"/>
    </location>
</feature>
<sequence>MNEIEIGKELRTAIKAGDVERVVELIGDSKDRLMQITPFGTWLHVAATSGQLQVVKRLLAMGSDPNVRGGPFKGVALNHAASEGHMAVVRELLDAGSELDISEPERNPLFGAIYGGHIEIVKLLLNAGIDPSIKYTGEFMKDMDAAAFARERGQTAIVAYLESLRK</sequence>
<dbReference type="Proteomes" id="UP000005737">
    <property type="component" value="Unassembled WGS sequence"/>
</dbReference>
<keyword evidence="3" id="KW-1185">Reference proteome</keyword>
<evidence type="ECO:0000313" key="2">
    <source>
        <dbReference type="EMBL" id="EHQ06624.1"/>
    </source>
</evidence>
<dbReference type="InterPro" id="IPR036770">
    <property type="entry name" value="Ankyrin_rpt-contain_sf"/>
</dbReference>
<evidence type="ECO:0000313" key="3">
    <source>
        <dbReference type="Proteomes" id="UP000005737"/>
    </source>
</evidence>
<dbReference type="EMBL" id="JH597773">
    <property type="protein sequence ID" value="EHQ06624.1"/>
    <property type="molecule type" value="Genomic_DNA"/>
</dbReference>
<dbReference type="PROSITE" id="PS50088">
    <property type="entry name" value="ANK_REPEAT"/>
    <property type="match status" value="3"/>
</dbReference>
<dbReference type="STRING" id="183.GCA_002009735_03125"/>
<dbReference type="Gene3D" id="1.25.40.20">
    <property type="entry name" value="Ankyrin repeat-containing domain"/>
    <property type="match status" value="1"/>
</dbReference>
<gene>
    <name evidence="2" type="ORF">Lepil_1943</name>
</gene>
<keyword evidence="1" id="KW-0040">ANK repeat</keyword>
<dbReference type="AlphaFoldDB" id="H2CEL2"/>
<protein>
    <submittedName>
        <fullName evidence="2">Ankyrin</fullName>
    </submittedName>
</protein>
<organism evidence="2 3">
    <name type="scientific">Leptonema illini DSM 21528</name>
    <dbReference type="NCBI Taxonomy" id="929563"/>
    <lineage>
        <taxon>Bacteria</taxon>
        <taxon>Pseudomonadati</taxon>
        <taxon>Spirochaetota</taxon>
        <taxon>Spirochaetia</taxon>
        <taxon>Leptospirales</taxon>
        <taxon>Leptospiraceae</taxon>
        <taxon>Leptonema</taxon>
    </lineage>
</organism>
<name>H2CEL2_9LEPT</name>
<dbReference type="HOGENOM" id="CLU_000134_39_0_12"/>
<accession>H2CEL2</accession>
<dbReference type="SUPFAM" id="SSF48403">
    <property type="entry name" value="Ankyrin repeat"/>
    <property type="match status" value="1"/>
</dbReference>
<dbReference type="SMART" id="SM00248">
    <property type="entry name" value="ANK"/>
    <property type="match status" value="3"/>
</dbReference>
<reference evidence="2 3" key="1">
    <citation type="submission" date="2011-10" db="EMBL/GenBank/DDBJ databases">
        <title>The Improved High-Quality Draft genome of Leptonema illini DSM 21528.</title>
        <authorList>
            <consortium name="US DOE Joint Genome Institute (JGI-PGF)"/>
            <person name="Lucas S."/>
            <person name="Copeland A."/>
            <person name="Lapidus A."/>
            <person name="Glavina del Rio T."/>
            <person name="Dalin E."/>
            <person name="Tice H."/>
            <person name="Bruce D."/>
            <person name="Goodwin L."/>
            <person name="Pitluck S."/>
            <person name="Peters L."/>
            <person name="Mikhailova N."/>
            <person name="Held B."/>
            <person name="Kyrpides N."/>
            <person name="Mavromatis K."/>
            <person name="Ivanova N."/>
            <person name="Markowitz V."/>
            <person name="Cheng J.-F."/>
            <person name="Hugenholtz P."/>
            <person name="Woyke T."/>
            <person name="Wu D."/>
            <person name="Gronow S."/>
            <person name="Wellnitz S."/>
            <person name="Brambilla E.-M."/>
            <person name="Klenk H.-P."/>
            <person name="Eisen J.A."/>
        </authorList>
    </citation>
    <scope>NUCLEOTIDE SEQUENCE [LARGE SCALE GENOMIC DNA]</scope>
    <source>
        <strain evidence="2 3">DSM 21528</strain>
    </source>
</reference>
<dbReference type="RefSeq" id="WP_002772288.1">
    <property type="nucleotide sequence ID" value="NZ_JH597773.1"/>
</dbReference>
<dbReference type="InterPro" id="IPR051616">
    <property type="entry name" value="Cul2-RING_E3_ligase_SR"/>
</dbReference>
<evidence type="ECO:0000256" key="1">
    <source>
        <dbReference type="PROSITE-ProRule" id="PRU00023"/>
    </source>
</evidence>
<dbReference type="PROSITE" id="PS50297">
    <property type="entry name" value="ANK_REP_REGION"/>
    <property type="match status" value="1"/>
</dbReference>
<feature type="repeat" description="ANK" evidence="1">
    <location>
        <begin position="41"/>
        <end position="70"/>
    </location>
</feature>
<dbReference type="PANTHER" id="PTHR46224:SF64">
    <property type="entry name" value="IQ MOTIF AND ANKYRIN REPEAT DOMAIN-CONTAINING PROTEIN 1"/>
    <property type="match status" value="1"/>
</dbReference>
<dbReference type="Pfam" id="PF12796">
    <property type="entry name" value="Ank_2"/>
    <property type="match status" value="1"/>
</dbReference>
<proteinExistence type="predicted"/>
<feature type="repeat" description="ANK" evidence="1">
    <location>
        <begin position="72"/>
        <end position="104"/>
    </location>
</feature>
<dbReference type="InterPro" id="IPR002110">
    <property type="entry name" value="Ankyrin_rpt"/>
</dbReference>